<dbReference type="EMBL" id="BDGG01000005">
    <property type="protein sequence ID" value="GAU99553.1"/>
    <property type="molecule type" value="Genomic_DNA"/>
</dbReference>
<evidence type="ECO:0000256" key="2">
    <source>
        <dbReference type="ARBA" id="ARBA00022927"/>
    </source>
</evidence>
<feature type="region of interest" description="Disordered" evidence="5">
    <location>
        <begin position="319"/>
        <end position="361"/>
    </location>
</feature>
<dbReference type="GO" id="GO:0051959">
    <property type="term" value="F:dynein light intermediate chain binding"/>
    <property type="evidence" value="ECO:0007669"/>
    <property type="project" value="TreeGrafter"/>
</dbReference>
<evidence type="ECO:0000259" key="6">
    <source>
        <dbReference type="PROSITE" id="PS51776"/>
    </source>
</evidence>
<dbReference type="InterPro" id="IPR034744">
    <property type="entry name" value="RH2"/>
</dbReference>
<dbReference type="PROSITE" id="PS51777">
    <property type="entry name" value="RH2"/>
    <property type="match status" value="1"/>
</dbReference>
<proteinExistence type="predicted"/>
<protein>
    <recommendedName>
        <fullName evidence="10">RH1 domain-containing protein</fullName>
    </recommendedName>
</protein>
<dbReference type="OrthoDB" id="10069524at2759"/>
<evidence type="ECO:0000256" key="4">
    <source>
        <dbReference type="SAM" id="Coils"/>
    </source>
</evidence>
<dbReference type="Gene3D" id="1.20.58.1770">
    <property type="match status" value="1"/>
</dbReference>
<dbReference type="GO" id="GO:0005737">
    <property type="term" value="C:cytoplasm"/>
    <property type="evidence" value="ECO:0007669"/>
    <property type="project" value="TreeGrafter"/>
</dbReference>
<keyword evidence="2" id="KW-0653">Protein transport</keyword>
<evidence type="ECO:0000256" key="5">
    <source>
        <dbReference type="SAM" id="MobiDB-lite"/>
    </source>
</evidence>
<keyword evidence="3 4" id="KW-0175">Coiled coil</keyword>
<evidence type="ECO:0008006" key="10">
    <source>
        <dbReference type="Google" id="ProtNLM"/>
    </source>
</evidence>
<feature type="region of interest" description="Disordered" evidence="5">
    <location>
        <begin position="244"/>
        <end position="289"/>
    </location>
</feature>
<feature type="compositionally biased region" description="Acidic residues" evidence="5">
    <location>
        <begin position="337"/>
        <end position="348"/>
    </location>
</feature>
<dbReference type="InterPro" id="IPR034743">
    <property type="entry name" value="RH1"/>
</dbReference>
<feature type="domain" description="RH1" evidence="6">
    <location>
        <begin position="1"/>
        <end position="96"/>
    </location>
</feature>
<dbReference type="PROSITE" id="PS51776">
    <property type="entry name" value="RH1"/>
    <property type="match status" value="1"/>
</dbReference>
<feature type="compositionally biased region" description="Polar residues" evidence="5">
    <location>
        <begin position="319"/>
        <end position="336"/>
    </location>
</feature>
<dbReference type="STRING" id="947166.A0A1D1VKV1"/>
<dbReference type="Pfam" id="PF09744">
    <property type="entry name" value="RH1"/>
    <property type="match status" value="1"/>
</dbReference>
<name>A0A1D1VKV1_RAMVA</name>
<reference evidence="8 9" key="1">
    <citation type="journal article" date="2016" name="Nat. Commun.">
        <title>Extremotolerant tardigrade genome and improved radiotolerance of human cultured cells by tardigrade-unique protein.</title>
        <authorList>
            <person name="Hashimoto T."/>
            <person name="Horikawa D.D."/>
            <person name="Saito Y."/>
            <person name="Kuwahara H."/>
            <person name="Kozuka-Hata H."/>
            <person name="Shin-I T."/>
            <person name="Minakuchi Y."/>
            <person name="Ohishi K."/>
            <person name="Motoyama A."/>
            <person name="Aizu T."/>
            <person name="Enomoto A."/>
            <person name="Kondo K."/>
            <person name="Tanaka S."/>
            <person name="Hara Y."/>
            <person name="Koshikawa S."/>
            <person name="Sagara H."/>
            <person name="Miura T."/>
            <person name="Yokobori S."/>
            <person name="Miyagawa K."/>
            <person name="Suzuki Y."/>
            <person name="Kubo T."/>
            <person name="Oyama M."/>
            <person name="Kohara Y."/>
            <person name="Fujiyama A."/>
            <person name="Arakawa K."/>
            <person name="Katayama T."/>
            <person name="Toyoda A."/>
            <person name="Kunieda T."/>
        </authorList>
    </citation>
    <scope>NUCLEOTIDE SEQUENCE [LARGE SCALE GENOMIC DNA]</scope>
    <source>
        <strain evidence="8 9">YOKOZUNA-1</strain>
    </source>
</reference>
<sequence>MANRRFSFTNVVDVYEAASEIGTLLEHISEQLPNNVSVEKLVPKICLVLEQLERNVGRYDKDVGNQEELQSAAEQAEVLRQERAKARAQHEAELEQMQMEWHLEVEELNKAMSTLIAENEKLRRNIGRNVSMVSIPSTASLANMESSAGQEYEEDFGTLKALSEQVSKTKEEARSKNRELERLQKQLVQAEAASQKQADLTEDLKKQNKNLQKQAKRIMEEKNNVILQLRESVLKSISLENELKNTKESRSGTEVSPSPSPSMEKRSPIHKSENSRSGNQPNEEDKPRFTLSELRGILNERNHLKNRVMELYDELQAWKASSQPRSGVDTGTGNDLDSTESDDWDEELAVQGPINREPYDKLYGRRGKKESSIRGLFRALFGEQGIFYNLKESPAHLAD</sequence>
<feature type="coiled-coil region" evidence="4">
    <location>
        <begin position="159"/>
        <end position="228"/>
    </location>
</feature>
<dbReference type="AlphaFoldDB" id="A0A1D1VKV1"/>
<dbReference type="GO" id="GO:0015031">
    <property type="term" value="P:protein transport"/>
    <property type="evidence" value="ECO:0007669"/>
    <property type="project" value="UniProtKB-KW"/>
</dbReference>
<dbReference type="Pfam" id="PF11461">
    <property type="entry name" value="RILP"/>
    <property type="match status" value="1"/>
</dbReference>
<dbReference type="GO" id="GO:0060271">
    <property type="term" value="P:cilium assembly"/>
    <property type="evidence" value="ECO:0007669"/>
    <property type="project" value="TreeGrafter"/>
</dbReference>
<gene>
    <name evidence="8" type="primary">RvY_10539-1</name>
    <name evidence="8" type="synonym">RvY_10539.1</name>
    <name evidence="8" type="ORF">RvY_10539</name>
</gene>
<evidence type="ECO:0000256" key="1">
    <source>
        <dbReference type="ARBA" id="ARBA00022448"/>
    </source>
</evidence>
<dbReference type="InterPro" id="IPR021563">
    <property type="entry name" value="RILP_dimer"/>
</dbReference>
<evidence type="ECO:0000313" key="9">
    <source>
        <dbReference type="Proteomes" id="UP000186922"/>
    </source>
</evidence>
<evidence type="ECO:0000313" key="8">
    <source>
        <dbReference type="EMBL" id="GAU99553.1"/>
    </source>
</evidence>
<feature type="domain" description="RH2" evidence="7">
    <location>
        <begin position="286"/>
        <end position="374"/>
    </location>
</feature>
<dbReference type="InterPro" id="IPR051241">
    <property type="entry name" value="DZIP_RILPL"/>
</dbReference>
<dbReference type="GO" id="GO:0031267">
    <property type="term" value="F:small GTPase binding"/>
    <property type="evidence" value="ECO:0007669"/>
    <property type="project" value="TreeGrafter"/>
</dbReference>
<keyword evidence="9" id="KW-1185">Reference proteome</keyword>
<feature type="coiled-coil region" evidence="4">
    <location>
        <begin position="49"/>
        <end position="125"/>
    </location>
</feature>
<accession>A0A1D1VKV1</accession>
<feature type="compositionally biased region" description="Basic and acidic residues" evidence="5">
    <location>
        <begin position="263"/>
        <end position="274"/>
    </location>
</feature>
<dbReference type="GO" id="GO:0046983">
    <property type="term" value="F:protein dimerization activity"/>
    <property type="evidence" value="ECO:0007669"/>
    <property type="project" value="InterPro"/>
</dbReference>
<comment type="caution">
    <text evidence="8">The sequence shown here is derived from an EMBL/GenBank/DDBJ whole genome shotgun (WGS) entry which is preliminary data.</text>
</comment>
<dbReference type="PANTHER" id="PTHR21502:SF4">
    <property type="entry name" value="RILP-LIKE PROTEIN HOMOLOG"/>
    <property type="match status" value="1"/>
</dbReference>
<dbReference type="Proteomes" id="UP000186922">
    <property type="component" value="Unassembled WGS sequence"/>
</dbReference>
<dbReference type="SUPFAM" id="SSF161256">
    <property type="entry name" value="RILP dimerisation region"/>
    <property type="match status" value="1"/>
</dbReference>
<evidence type="ECO:0000259" key="7">
    <source>
        <dbReference type="PROSITE" id="PS51777"/>
    </source>
</evidence>
<evidence type="ECO:0000256" key="3">
    <source>
        <dbReference type="ARBA" id="ARBA00023054"/>
    </source>
</evidence>
<dbReference type="GO" id="GO:0036064">
    <property type="term" value="C:ciliary basal body"/>
    <property type="evidence" value="ECO:0007669"/>
    <property type="project" value="TreeGrafter"/>
</dbReference>
<dbReference type="PANTHER" id="PTHR21502">
    <property type="entry name" value="ZINC FINGER PROTEIN DZIP1"/>
    <property type="match status" value="1"/>
</dbReference>
<keyword evidence="1" id="KW-0813">Transport</keyword>
<organism evidence="8 9">
    <name type="scientific">Ramazzottius varieornatus</name>
    <name type="common">Water bear</name>
    <name type="synonym">Tardigrade</name>
    <dbReference type="NCBI Taxonomy" id="947166"/>
    <lineage>
        <taxon>Eukaryota</taxon>
        <taxon>Metazoa</taxon>
        <taxon>Ecdysozoa</taxon>
        <taxon>Tardigrada</taxon>
        <taxon>Eutardigrada</taxon>
        <taxon>Parachela</taxon>
        <taxon>Hypsibioidea</taxon>
        <taxon>Ramazzottiidae</taxon>
        <taxon>Ramazzottius</taxon>
    </lineage>
</organism>